<dbReference type="InterPro" id="IPR011701">
    <property type="entry name" value="MFS"/>
</dbReference>
<dbReference type="InterPro" id="IPR020846">
    <property type="entry name" value="MFS_dom"/>
</dbReference>
<feature type="transmembrane region" description="Helical" evidence="5">
    <location>
        <begin position="352"/>
        <end position="376"/>
    </location>
</feature>
<feature type="transmembrane region" description="Helical" evidence="5">
    <location>
        <begin position="382"/>
        <end position="405"/>
    </location>
</feature>
<dbReference type="SUPFAM" id="SSF103473">
    <property type="entry name" value="MFS general substrate transporter"/>
    <property type="match status" value="1"/>
</dbReference>
<organism evidence="7 8">
    <name type="scientific">Microcella humidisoli</name>
    <dbReference type="NCBI Taxonomy" id="2963406"/>
    <lineage>
        <taxon>Bacteria</taxon>
        <taxon>Bacillati</taxon>
        <taxon>Actinomycetota</taxon>
        <taxon>Actinomycetes</taxon>
        <taxon>Micrococcales</taxon>
        <taxon>Microbacteriaceae</taxon>
        <taxon>Microcella</taxon>
    </lineage>
</organism>
<evidence type="ECO:0000313" key="7">
    <source>
        <dbReference type="EMBL" id="UTT63660.1"/>
    </source>
</evidence>
<accession>A0ABY5FZ97</accession>
<dbReference type="Pfam" id="PF07690">
    <property type="entry name" value="MFS_1"/>
    <property type="match status" value="1"/>
</dbReference>
<dbReference type="PANTHER" id="PTHR23542:SF1">
    <property type="entry name" value="MAJOR FACILITATOR SUPERFAMILY (MFS) PROFILE DOMAIN-CONTAINING PROTEIN"/>
    <property type="match status" value="1"/>
</dbReference>
<sequence>MTTPTTTPRLFRMLASTVGPPYFPLAFVGRLPFAMMIVGVLTVTAIEQGSLALAGVLAAAAGLGTASLGPLSGSLADRFGQRRVLLVLAVSSALAAVGFLALVRLDLPVAVLIASAAVLGATTPQVAPFSRARLVGAASSMPRSDGARAQSVVMSYESMADEASFVLGPVLVGALSAGIAPWAPLALSAVVTLTVVTAFALHPTATLVRTEPDDRPASARTPVRALVTVELTVLVLAMVAVGGIFGSILTGLTALLQQLGAVEQTGLLYGAMSVGAIATALAMMAVPASIGLSLRWITGSAMAIAAVVLLTATDEIPIVALALFVAGCGVGASLVALFSLGAIAAPPDRTNTVLVTLQSSLVVGQAILTAISGLIAESTGATAVFAVGAALAIVLLGLAVASRLAGPSGGDSPRRSAR</sequence>
<evidence type="ECO:0000256" key="5">
    <source>
        <dbReference type="SAM" id="Phobius"/>
    </source>
</evidence>
<protein>
    <submittedName>
        <fullName evidence="7">MFS transporter</fullName>
    </submittedName>
</protein>
<keyword evidence="3 5" id="KW-1133">Transmembrane helix</keyword>
<keyword evidence="4 5" id="KW-0472">Membrane</keyword>
<keyword evidence="2 5" id="KW-0812">Transmembrane</keyword>
<feature type="transmembrane region" description="Helical" evidence="5">
    <location>
        <begin position="267"/>
        <end position="286"/>
    </location>
</feature>
<keyword evidence="8" id="KW-1185">Reference proteome</keyword>
<feature type="transmembrane region" description="Helical" evidence="5">
    <location>
        <begin position="318"/>
        <end position="340"/>
    </location>
</feature>
<feature type="transmembrane region" description="Helical" evidence="5">
    <location>
        <begin position="52"/>
        <end position="72"/>
    </location>
</feature>
<evidence type="ECO:0000256" key="4">
    <source>
        <dbReference type="ARBA" id="ARBA00023136"/>
    </source>
</evidence>
<comment type="subcellular location">
    <subcellularLocation>
        <location evidence="1">Cell membrane</location>
        <topology evidence="1">Multi-pass membrane protein</topology>
    </subcellularLocation>
</comment>
<feature type="transmembrane region" description="Helical" evidence="5">
    <location>
        <begin position="21"/>
        <end position="46"/>
    </location>
</feature>
<evidence type="ECO:0000256" key="1">
    <source>
        <dbReference type="ARBA" id="ARBA00004651"/>
    </source>
</evidence>
<reference evidence="7" key="1">
    <citation type="submission" date="2022-07" db="EMBL/GenBank/DDBJ databases">
        <title>Taxonomic analysis of Microcella humidisoli nov. sp., isolated from riverside soil.</title>
        <authorList>
            <person name="Molina K.M."/>
            <person name="Kim S.B."/>
        </authorList>
    </citation>
    <scope>NUCLEOTIDE SEQUENCE</scope>
    <source>
        <strain evidence="7">MMS21-STM10</strain>
    </source>
</reference>
<evidence type="ECO:0000256" key="2">
    <source>
        <dbReference type="ARBA" id="ARBA00022692"/>
    </source>
</evidence>
<name>A0ABY5FZ97_9MICO</name>
<evidence type="ECO:0000256" key="3">
    <source>
        <dbReference type="ARBA" id="ARBA00022989"/>
    </source>
</evidence>
<dbReference type="PROSITE" id="PS50850">
    <property type="entry name" value="MFS"/>
    <property type="match status" value="1"/>
</dbReference>
<gene>
    <name evidence="7" type="ORF">NNL39_06070</name>
</gene>
<evidence type="ECO:0000313" key="8">
    <source>
        <dbReference type="Proteomes" id="UP001060039"/>
    </source>
</evidence>
<dbReference type="Proteomes" id="UP001060039">
    <property type="component" value="Chromosome"/>
</dbReference>
<feature type="transmembrane region" description="Helical" evidence="5">
    <location>
        <begin position="293"/>
        <end position="312"/>
    </location>
</feature>
<evidence type="ECO:0000259" key="6">
    <source>
        <dbReference type="PROSITE" id="PS50850"/>
    </source>
</evidence>
<dbReference type="EMBL" id="CP101497">
    <property type="protein sequence ID" value="UTT63660.1"/>
    <property type="molecule type" value="Genomic_DNA"/>
</dbReference>
<dbReference type="PANTHER" id="PTHR23542">
    <property type="match status" value="1"/>
</dbReference>
<feature type="transmembrane region" description="Helical" evidence="5">
    <location>
        <begin position="189"/>
        <end position="208"/>
    </location>
</feature>
<proteinExistence type="predicted"/>
<dbReference type="Gene3D" id="1.20.1250.20">
    <property type="entry name" value="MFS general substrate transporter like domains"/>
    <property type="match status" value="1"/>
</dbReference>
<feature type="transmembrane region" description="Helical" evidence="5">
    <location>
        <begin position="84"/>
        <end position="103"/>
    </location>
</feature>
<feature type="transmembrane region" description="Helical" evidence="5">
    <location>
        <begin position="229"/>
        <end position="255"/>
    </location>
</feature>
<feature type="domain" description="Major facilitator superfamily (MFS) profile" evidence="6">
    <location>
        <begin position="230"/>
        <end position="418"/>
    </location>
</feature>
<dbReference type="RefSeq" id="WP_255160793.1">
    <property type="nucleotide sequence ID" value="NZ_CP101497.1"/>
</dbReference>
<dbReference type="InterPro" id="IPR036259">
    <property type="entry name" value="MFS_trans_sf"/>
</dbReference>